<accession>A0A941W4E1</accession>
<comment type="catalytic activity">
    <reaction evidence="5 6">
        <text>holo-[ACP] + malonyl-CoA = malonyl-[ACP] + CoA</text>
        <dbReference type="Rhea" id="RHEA:41792"/>
        <dbReference type="Rhea" id="RHEA-COMP:9623"/>
        <dbReference type="Rhea" id="RHEA-COMP:9685"/>
        <dbReference type="ChEBI" id="CHEBI:57287"/>
        <dbReference type="ChEBI" id="CHEBI:57384"/>
        <dbReference type="ChEBI" id="CHEBI:64479"/>
        <dbReference type="ChEBI" id="CHEBI:78449"/>
        <dbReference type="EC" id="2.3.1.39"/>
    </reaction>
</comment>
<dbReference type="Proteomes" id="UP000722750">
    <property type="component" value="Unassembled WGS sequence"/>
</dbReference>
<keyword evidence="4 6" id="KW-0012">Acyltransferase</keyword>
<evidence type="ECO:0000256" key="6">
    <source>
        <dbReference type="PIRNR" id="PIRNR000446"/>
    </source>
</evidence>
<dbReference type="InterPro" id="IPR016036">
    <property type="entry name" value="Malonyl_transacylase_ACP-bd"/>
</dbReference>
<keyword evidence="3 6" id="KW-0808">Transferase</keyword>
<dbReference type="InterPro" id="IPR004410">
    <property type="entry name" value="Malonyl_CoA-ACP_transAc_FabD"/>
</dbReference>
<proteinExistence type="inferred from homology"/>
<evidence type="ECO:0000256" key="1">
    <source>
        <dbReference type="ARBA" id="ARBA00013258"/>
    </source>
</evidence>
<feature type="active site" evidence="7">
    <location>
        <position position="94"/>
    </location>
</feature>
<dbReference type="InterPro" id="IPR024925">
    <property type="entry name" value="Malonyl_CoA-ACP_transAc"/>
</dbReference>
<gene>
    <name evidence="9" type="ORF">MAG551_01368</name>
</gene>
<dbReference type="InterPro" id="IPR052760">
    <property type="entry name" value="Mitochondrial_malonyltrans"/>
</dbReference>
<dbReference type="PANTHER" id="PTHR47170:SF2">
    <property type="entry name" value="MALONYL-COA:ACP TRANSACYLASE (MAT) DOMAIN-CONTAINING PROTEIN"/>
    <property type="match status" value="1"/>
</dbReference>
<dbReference type="GO" id="GO:0004314">
    <property type="term" value="F:[acyl-carrier-protein] S-malonyltransferase activity"/>
    <property type="evidence" value="ECO:0007669"/>
    <property type="project" value="UniProtKB-EC"/>
</dbReference>
<name>A0A941W4E1_9BACT</name>
<organism evidence="9 10">
    <name type="scientific">Candidatus Scalindua arabica</name>
    <dbReference type="NCBI Taxonomy" id="1127984"/>
    <lineage>
        <taxon>Bacteria</taxon>
        <taxon>Pseudomonadati</taxon>
        <taxon>Planctomycetota</taxon>
        <taxon>Candidatus Brocadiia</taxon>
        <taxon>Candidatus Brocadiales</taxon>
        <taxon>Candidatus Scalinduaceae</taxon>
        <taxon>Candidatus Scalindua</taxon>
    </lineage>
</organism>
<comment type="similarity">
    <text evidence="6">Belongs to the fabD family.</text>
</comment>
<dbReference type="EMBL" id="JAANXD010000058">
    <property type="protein sequence ID" value="MBS1258311.1"/>
    <property type="molecule type" value="Genomic_DNA"/>
</dbReference>
<dbReference type="InterPro" id="IPR014043">
    <property type="entry name" value="Acyl_transferase_dom"/>
</dbReference>
<dbReference type="NCBIfam" id="TIGR00128">
    <property type="entry name" value="fabD"/>
    <property type="match status" value="1"/>
</dbReference>
<evidence type="ECO:0000256" key="7">
    <source>
        <dbReference type="PIRSR" id="PIRSR000446-1"/>
    </source>
</evidence>
<evidence type="ECO:0000256" key="2">
    <source>
        <dbReference type="ARBA" id="ARBA00018953"/>
    </source>
</evidence>
<feature type="domain" description="Malonyl-CoA:ACP transacylase (MAT)" evidence="8">
    <location>
        <begin position="7"/>
        <end position="303"/>
    </location>
</feature>
<dbReference type="AlphaFoldDB" id="A0A941W4E1"/>
<evidence type="ECO:0000256" key="3">
    <source>
        <dbReference type="ARBA" id="ARBA00022679"/>
    </source>
</evidence>
<dbReference type="Gene3D" id="3.40.366.10">
    <property type="entry name" value="Malonyl-Coenzyme A Acyl Carrier Protein, domain 2"/>
    <property type="match status" value="1"/>
</dbReference>
<feature type="active site" evidence="7">
    <location>
        <position position="203"/>
    </location>
</feature>
<dbReference type="Pfam" id="PF00698">
    <property type="entry name" value="Acyl_transf_1"/>
    <property type="match status" value="1"/>
</dbReference>
<evidence type="ECO:0000256" key="4">
    <source>
        <dbReference type="ARBA" id="ARBA00023315"/>
    </source>
</evidence>
<comment type="caution">
    <text evidence="9">The sequence shown here is derived from an EMBL/GenBank/DDBJ whole genome shotgun (WGS) entry which is preliminary data.</text>
</comment>
<dbReference type="EC" id="2.3.1.39" evidence="1 6"/>
<reference evidence="9" key="1">
    <citation type="journal article" date="2021" name="ISME J.">
        <title>Fine-scale metabolic discontinuity in a stratified prokaryote microbiome of a Red Sea deep halocline.</title>
        <authorList>
            <person name="Michoud G."/>
            <person name="Ngugi D.K."/>
            <person name="Barozzi A."/>
            <person name="Merlino G."/>
            <person name="Calleja M.L."/>
            <person name="Delgado-Huertas A."/>
            <person name="Moran X.A.G."/>
            <person name="Daffonchio D."/>
        </authorList>
    </citation>
    <scope>NUCLEOTIDE SEQUENCE</scope>
    <source>
        <strain evidence="9">SuakinDeep_MAG55_1</strain>
    </source>
</reference>
<dbReference type="PANTHER" id="PTHR47170">
    <property type="entry name" value="MALONYL-COA ACP TRANSACYLASE, ACP-BINDING"/>
    <property type="match status" value="1"/>
</dbReference>
<dbReference type="SMART" id="SM00827">
    <property type="entry name" value="PKS_AT"/>
    <property type="match status" value="1"/>
</dbReference>
<evidence type="ECO:0000313" key="10">
    <source>
        <dbReference type="Proteomes" id="UP000722750"/>
    </source>
</evidence>
<dbReference type="InterPro" id="IPR001227">
    <property type="entry name" value="Ac_transferase_dom_sf"/>
</dbReference>
<dbReference type="Gene3D" id="3.30.70.250">
    <property type="entry name" value="Malonyl-CoA ACP transacylase, ACP-binding"/>
    <property type="match status" value="1"/>
</dbReference>
<evidence type="ECO:0000256" key="5">
    <source>
        <dbReference type="ARBA" id="ARBA00048462"/>
    </source>
</evidence>
<evidence type="ECO:0000313" key="9">
    <source>
        <dbReference type="EMBL" id="MBS1258311.1"/>
    </source>
</evidence>
<dbReference type="SUPFAM" id="SSF55048">
    <property type="entry name" value="Probable ACP-binding domain of malonyl-CoA ACP transacylase"/>
    <property type="match status" value="1"/>
</dbReference>
<sequence>MAKTAFLFAGQGSQYVGMGKDIYSQSKEAKEIYDRANETLGFDLSGICFDGKQEELNKTSICQPAVMVTSIALLRAFKERNNGNISCHVTAGLSLGEYTALVFANSISFEDALSLVYKRGQFMQEACDKEKGTMASIIGLVESEVEEICDEAKKYGVVCAANYNTPKQIVISGKEEAVKEAMSLAKEKGARAVIPLKVSGAFHSPLMSMASSRLSEEIESTEISRCDIPVMANVCAGYINEPDEIKSSLVKQLDNPVRWSQSIQNLIADGTEEFYEIGPGKVLAGILKKIDPTKKTRSINDFHSLEEN</sequence>
<evidence type="ECO:0000259" key="8">
    <source>
        <dbReference type="SMART" id="SM00827"/>
    </source>
</evidence>
<dbReference type="FunFam" id="3.30.70.250:FF:000001">
    <property type="entry name" value="Malonyl CoA-acyl carrier protein transacylase"/>
    <property type="match status" value="1"/>
</dbReference>
<dbReference type="SUPFAM" id="SSF52151">
    <property type="entry name" value="FabD/lysophospholipase-like"/>
    <property type="match status" value="1"/>
</dbReference>
<dbReference type="InterPro" id="IPR016035">
    <property type="entry name" value="Acyl_Trfase/lysoPLipase"/>
</dbReference>
<dbReference type="PIRSF" id="PIRSF000446">
    <property type="entry name" value="Mct"/>
    <property type="match status" value="1"/>
</dbReference>
<protein>
    <recommendedName>
        <fullName evidence="2 6">Malonyl CoA-acyl carrier protein transacylase</fullName>
        <ecNumber evidence="1 6">2.3.1.39</ecNumber>
    </recommendedName>
</protein>